<keyword evidence="19" id="KW-1185">Reference proteome</keyword>
<dbReference type="InterPro" id="IPR023214">
    <property type="entry name" value="HAD_sf"/>
</dbReference>
<evidence type="ECO:0000256" key="13">
    <source>
        <dbReference type="ARBA" id="ARBA00061616"/>
    </source>
</evidence>
<feature type="binding site" evidence="17">
    <location>
        <position position="99"/>
    </location>
    <ligand>
        <name>Zn(2+)</name>
        <dbReference type="ChEBI" id="CHEBI:29105"/>
    </ligand>
</feature>
<keyword evidence="10 17" id="KW-0862">Zinc</keyword>
<keyword evidence="7 14" id="KW-0963">Cytoplasm</keyword>
<feature type="active site" description="Nucleophile" evidence="15">
    <location>
        <position position="9"/>
    </location>
</feature>
<evidence type="ECO:0000256" key="9">
    <source>
        <dbReference type="ARBA" id="ARBA00022801"/>
    </source>
</evidence>
<comment type="caution">
    <text evidence="18">The sequence shown here is derived from an EMBL/GenBank/DDBJ whole genome shotgun (WGS) entry which is preliminary data.</text>
</comment>
<dbReference type="RefSeq" id="WP_022997400.1">
    <property type="nucleotide sequence ID" value="NZ_CBDDTQ010000003.1"/>
</dbReference>
<dbReference type="FunFam" id="3.40.50.1000:FF:000168">
    <property type="entry name" value="D,D-heptose 1,7-bisphosphate phosphatase"/>
    <property type="match status" value="1"/>
</dbReference>
<evidence type="ECO:0000256" key="6">
    <source>
        <dbReference type="ARBA" id="ARBA00011245"/>
    </source>
</evidence>
<evidence type="ECO:0000256" key="8">
    <source>
        <dbReference type="ARBA" id="ARBA00022723"/>
    </source>
</evidence>
<dbReference type="AlphaFoldDB" id="A0A9Q3W2N5"/>
<comment type="catalytic activity">
    <reaction evidence="1">
        <text>D-glycero-beta-D-manno-heptose 1,7-bisphosphate + H2O = D-glycero-beta-D-manno-heptose 1-phosphate + phosphate</text>
        <dbReference type="Rhea" id="RHEA:28518"/>
        <dbReference type="ChEBI" id="CHEBI:15377"/>
        <dbReference type="ChEBI" id="CHEBI:43474"/>
        <dbReference type="ChEBI" id="CHEBI:60208"/>
        <dbReference type="ChEBI" id="CHEBI:61593"/>
        <dbReference type="EC" id="3.1.3.82"/>
    </reaction>
</comment>
<dbReference type="GO" id="GO:0005737">
    <property type="term" value="C:cytoplasm"/>
    <property type="evidence" value="ECO:0007669"/>
    <property type="project" value="UniProtKB-SubCell"/>
</dbReference>
<dbReference type="InterPro" id="IPR036412">
    <property type="entry name" value="HAD-like_sf"/>
</dbReference>
<comment type="subcellular location">
    <subcellularLocation>
        <location evidence="4 14">Cytoplasm</location>
    </subcellularLocation>
</comment>
<dbReference type="Pfam" id="PF13242">
    <property type="entry name" value="Hydrolase_like"/>
    <property type="match status" value="1"/>
</dbReference>
<evidence type="ECO:0000313" key="18">
    <source>
        <dbReference type="EMBL" id="MCE7507409.1"/>
    </source>
</evidence>
<comment type="cofactor">
    <cofactor evidence="2 17">
        <name>Mg(2+)</name>
        <dbReference type="ChEBI" id="CHEBI:18420"/>
    </cofactor>
</comment>
<dbReference type="EMBL" id="JAJVKT010000002">
    <property type="protein sequence ID" value="MCE7507409.1"/>
    <property type="molecule type" value="Genomic_DNA"/>
</dbReference>
<dbReference type="CDD" id="cd07503">
    <property type="entry name" value="HAD_HisB-N"/>
    <property type="match status" value="1"/>
</dbReference>
<feature type="binding site" evidence="17">
    <location>
        <position position="11"/>
    </location>
    <ligand>
        <name>Mg(2+)</name>
        <dbReference type="ChEBI" id="CHEBI:18420"/>
    </ligand>
</feature>
<feature type="site" description="Stabilizes the phosphoryl group" evidence="16">
    <location>
        <position position="52"/>
    </location>
</feature>
<gene>
    <name evidence="18" type="primary">gmhB</name>
    <name evidence="18" type="ORF">LZG35_02085</name>
</gene>
<organism evidence="18 19">
    <name type="scientific">Alloalcanivorax xenomutans</name>
    <dbReference type="NCBI Taxonomy" id="1094342"/>
    <lineage>
        <taxon>Bacteria</taxon>
        <taxon>Pseudomonadati</taxon>
        <taxon>Pseudomonadota</taxon>
        <taxon>Gammaproteobacteria</taxon>
        <taxon>Oceanospirillales</taxon>
        <taxon>Alcanivoracaceae</taxon>
        <taxon>Alloalcanivorax</taxon>
    </lineage>
</organism>
<dbReference type="NCBIfam" id="TIGR01662">
    <property type="entry name" value="HAD-SF-IIIA"/>
    <property type="match status" value="1"/>
</dbReference>
<dbReference type="GO" id="GO:0046872">
    <property type="term" value="F:metal ion binding"/>
    <property type="evidence" value="ECO:0007669"/>
    <property type="project" value="UniProtKB-KW"/>
</dbReference>
<keyword evidence="12 14" id="KW-0119">Carbohydrate metabolism</keyword>
<dbReference type="Proteomes" id="UP001107961">
    <property type="component" value="Unassembled WGS sequence"/>
</dbReference>
<dbReference type="PANTHER" id="PTHR42891">
    <property type="entry name" value="D-GLYCERO-BETA-D-MANNO-HEPTOSE-1,7-BISPHOSPHATE 7-PHOSPHATASE"/>
    <property type="match status" value="1"/>
</dbReference>
<evidence type="ECO:0000256" key="10">
    <source>
        <dbReference type="ARBA" id="ARBA00022833"/>
    </source>
</evidence>
<dbReference type="EC" id="3.1.3.-" evidence="14"/>
<comment type="similarity">
    <text evidence="13 14">Belongs to the gmhB family.</text>
</comment>
<sequence length="183" mass="19720">MTNKLIILDRDGVINEDSDAYIKAPGEWIPIAGSAEAIARLNRAGYRVVVATNQSGVARGYYDLITLEAIHQRMTAYLAGLGAHLDGIYFCPHGPNDGCDCRKPLPGLIDQIVADYGDVTSVPLVGDSLRDLQAGVTRGCQPVLVLTGKGRSTQTKGLPPELGKVEVYDSLAHFVDHFLKDTE</sequence>
<feature type="active site" description="Nucleophile" evidence="15">
    <location>
        <position position="11"/>
    </location>
</feature>
<evidence type="ECO:0000256" key="15">
    <source>
        <dbReference type="PIRSR" id="PIRSR004682-1"/>
    </source>
</evidence>
<dbReference type="InterPro" id="IPR004446">
    <property type="entry name" value="Heptose_bisP_phosphatase"/>
</dbReference>
<name>A0A9Q3W2N5_9GAMM</name>
<protein>
    <recommendedName>
        <fullName evidence="14">D,D-heptose 1,7-bisphosphate phosphatase</fullName>
        <ecNumber evidence="14">3.1.3.-</ecNumber>
    </recommendedName>
</protein>
<evidence type="ECO:0000256" key="5">
    <source>
        <dbReference type="ARBA" id="ARBA00004708"/>
    </source>
</evidence>
<evidence type="ECO:0000256" key="12">
    <source>
        <dbReference type="ARBA" id="ARBA00023277"/>
    </source>
</evidence>
<dbReference type="NCBIfam" id="NF006506">
    <property type="entry name" value="PRK08942.1"/>
    <property type="match status" value="1"/>
</dbReference>
<dbReference type="GO" id="GO:0034200">
    <property type="term" value="F:D-glycero-beta-D-manno-heptose 1,7-bisphosphate 7-phosphatase activity"/>
    <property type="evidence" value="ECO:0007669"/>
    <property type="project" value="UniProtKB-EC"/>
</dbReference>
<dbReference type="Gene3D" id="3.40.50.1000">
    <property type="entry name" value="HAD superfamily/HAD-like"/>
    <property type="match status" value="1"/>
</dbReference>
<feature type="binding site" evidence="17">
    <location>
        <position position="91"/>
    </location>
    <ligand>
        <name>Zn(2+)</name>
        <dbReference type="ChEBI" id="CHEBI:29105"/>
    </ligand>
</feature>
<evidence type="ECO:0000256" key="3">
    <source>
        <dbReference type="ARBA" id="ARBA00001947"/>
    </source>
</evidence>
<dbReference type="PIRSF" id="PIRSF004682">
    <property type="entry name" value="GmhB"/>
    <property type="match status" value="1"/>
</dbReference>
<evidence type="ECO:0000256" key="16">
    <source>
        <dbReference type="PIRSR" id="PIRSR004682-3"/>
    </source>
</evidence>
<evidence type="ECO:0000256" key="11">
    <source>
        <dbReference type="ARBA" id="ARBA00022842"/>
    </source>
</evidence>
<feature type="binding site" evidence="17">
    <location>
        <position position="9"/>
    </location>
    <ligand>
        <name>Mg(2+)</name>
        <dbReference type="ChEBI" id="CHEBI:18420"/>
    </ligand>
</feature>
<dbReference type="GeneID" id="94684760"/>
<dbReference type="SUPFAM" id="SSF56784">
    <property type="entry name" value="HAD-like"/>
    <property type="match status" value="1"/>
</dbReference>
<evidence type="ECO:0000256" key="4">
    <source>
        <dbReference type="ARBA" id="ARBA00004496"/>
    </source>
</evidence>
<dbReference type="NCBIfam" id="TIGR01656">
    <property type="entry name" value="Histidinol-ppas"/>
    <property type="match status" value="1"/>
</dbReference>
<evidence type="ECO:0000256" key="14">
    <source>
        <dbReference type="PIRNR" id="PIRNR004682"/>
    </source>
</evidence>
<dbReference type="InterPro" id="IPR006543">
    <property type="entry name" value="Histidinol-phos"/>
</dbReference>
<comment type="subunit">
    <text evidence="6">Monomer.</text>
</comment>
<keyword evidence="9 14" id="KW-0378">Hydrolase</keyword>
<reference evidence="18" key="1">
    <citation type="submission" date="2022-01" db="EMBL/GenBank/DDBJ databases">
        <authorList>
            <person name="Karlyshev A.V."/>
            <person name="Jaspars M."/>
        </authorList>
    </citation>
    <scope>NUCLEOTIDE SEQUENCE</scope>
    <source>
        <strain evidence="18">AGSA3-2</strain>
    </source>
</reference>
<feature type="site" description="Stabilizes the phosphoryl group" evidence="16">
    <location>
        <position position="103"/>
    </location>
</feature>
<comment type="cofactor">
    <cofactor evidence="3 17">
        <name>Zn(2+)</name>
        <dbReference type="ChEBI" id="CHEBI:29105"/>
    </cofactor>
</comment>
<feature type="site" description="Contributes to substrate recognition" evidence="16">
    <location>
        <position position="102"/>
    </location>
</feature>
<dbReference type="PANTHER" id="PTHR42891:SF1">
    <property type="entry name" value="D-GLYCERO-BETA-D-MANNO-HEPTOSE-1,7-BISPHOSPHATE 7-PHOSPHATASE"/>
    <property type="match status" value="1"/>
</dbReference>
<keyword evidence="8 17" id="KW-0479">Metal-binding</keyword>
<evidence type="ECO:0000256" key="2">
    <source>
        <dbReference type="ARBA" id="ARBA00001946"/>
    </source>
</evidence>
<evidence type="ECO:0000313" key="19">
    <source>
        <dbReference type="Proteomes" id="UP001107961"/>
    </source>
</evidence>
<keyword evidence="11 17" id="KW-0460">Magnesium</keyword>
<feature type="binding site" evidence="17">
    <location>
        <position position="93"/>
    </location>
    <ligand>
        <name>Zn(2+)</name>
        <dbReference type="ChEBI" id="CHEBI:29105"/>
    </ligand>
</feature>
<evidence type="ECO:0000256" key="1">
    <source>
        <dbReference type="ARBA" id="ARBA00001226"/>
    </source>
</evidence>
<dbReference type="KEGG" id="axe:P40_00035"/>
<proteinExistence type="inferred from homology"/>
<evidence type="ECO:0000256" key="7">
    <source>
        <dbReference type="ARBA" id="ARBA00022490"/>
    </source>
</evidence>
<comment type="pathway">
    <text evidence="5">Nucleotide-sugar biosynthesis; ADP-L-glycero-beta-D-manno-heptose biosynthesis; ADP-L-glycero-beta-D-manno-heptose from D-glycero-beta-D-manno-heptose 7-phosphate: step 2/4.</text>
</comment>
<evidence type="ECO:0000256" key="17">
    <source>
        <dbReference type="PIRSR" id="PIRSR004682-4"/>
    </source>
</evidence>
<feature type="binding site" evidence="17">
    <location>
        <position position="127"/>
    </location>
    <ligand>
        <name>Mg(2+)</name>
        <dbReference type="ChEBI" id="CHEBI:18420"/>
    </ligand>
</feature>
<accession>A0A9Q3W2N5</accession>
<feature type="binding site" evidence="17">
    <location>
        <position position="101"/>
    </location>
    <ligand>
        <name>Zn(2+)</name>
        <dbReference type="ChEBI" id="CHEBI:29105"/>
    </ligand>
</feature>
<dbReference type="GO" id="GO:0005975">
    <property type="term" value="P:carbohydrate metabolic process"/>
    <property type="evidence" value="ECO:0007669"/>
    <property type="project" value="InterPro"/>
</dbReference>
<dbReference type="InterPro" id="IPR006549">
    <property type="entry name" value="HAD-SF_hydro_IIIA"/>
</dbReference>